<dbReference type="SUPFAM" id="SSF53822">
    <property type="entry name" value="Periplasmic binding protein-like I"/>
    <property type="match status" value="1"/>
</dbReference>
<dbReference type="GeneID" id="78294803"/>
<dbReference type="InterPro" id="IPR000524">
    <property type="entry name" value="Tscrpt_reg_HTH_GntR"/>
</dbReference>
<dbReference type="GO" id="GO:0003700">
    <property type="term" value="F:DNA-binding transcription factor activity"/>
    <property type="evidence" value="ECO:0007669"/>
    <property type="project" value="InterPro"/>
</dbReference>
<reference evidence="6 7" key="1">
    <citation type="submission" date="2018-04" db="EMBL/GenBank/DDBJ databases">
        <title>Genomic Encyclopedia of Type Strains, Phase IV (KMG-IV): sequencing the most valuable type-strain genomes for metagenomic binning, comparative biology and taxonomic classification.</title>
        <authorList>
            <person name="Goeker M."/>
        </authorList>
    </citation>
    <scope>NUCLEOTIDE SEQUENCE [LARGE SCALE GENOMIC DNA]</scope>
    <source>
        <strain evidence="6 7">DSM 14823</strain>
    </source>
</reference>
<dbReference type="CDD" id="cd06267">
    <property type="entry name" value="PBP1_LacI_sugar_binding-like"/>
    <property type="match status" value="1"/>
</dbReference>
<dbReference type="CDD" id="cd07377">
    <property type="entry name" value="WHTH_GntR"/>
    <property type="match status" value="1"/>
</dbReference>
<keyword evidence="1" id="KW-0805">Transcription regulation</keyword>
<dbReference type="InterPro" id="IPR036388">
    <property type="entry name" value="WH-like_DNA-bd_sf"/>
</dbReference>
<keyword evidence="2 6" id="KW-0238">DNA-binding</keyword>
<protein>
    <submittedName>
        <fullName evidence="6">DNA-binding LacI/PurR family transcriptional regulator</fullName>
    </submittedName>
    <submittedName>
        <fullName evidence="5">Substrate-binding domain-containing protein</fullName>
    </submittedName>
</protein>
<dbReference type="EMBL" id="QEKH01000008">
    <property type="protein sequence ID" value="PVY43597.1"/>
    <property type="molecule type" value="Genomic_DNA"/>
</dbReference>
<dbReference type="Proteomes" id="UP000245959">
    <property type="component" value="Unassembled WGS sequence"/>
</dbReference>
<dbReference type="Proteomes" id="UP000576225">
    <property type="component" value="Unassembled WGS sequence"/>
</dbReference>
<dbReference type="Gene3D" id="3.40.50.2300">
    <property type="match status" value="2"/>
</dbReference>
<organism evidence="6 7">
    <name type="scientific">Victivallis vadensis</name>
    <dbReference type="NCBI Taxonomy" id="172901"/>
    <lineage>
        <taxon>Bacteria</taxon>
        <taxon>Pseudomonadati</taxon>
        <taxon>Lentisphaerota</taxon>
        <taxon>Lentisphaeria</taxon>
        <taxon>Victivallales</taxon>
        <taxon>Victivallaceae</taxon>
        <taxon>Victivallis</taxon>
    </lineage>
</organism>
<dbReference type="PRINTS" id="PR00035">
    <property type="entry name" value="HTHGNTR"/>
</dbReference>
<keyword evidence="7" id="KW-1185">Reference proteome</keyword>
<reference evidence="5 8" key="2">
    <citation type="submission" date="2020-04" db="EMBL/GenBank/DDBJ databases">
        <authorList>
            <person name="Hitch T.C.A."/>
            <person name="Wylensek D."/>
            <person name="Clavel T."/>
        </authorList>
    </citation>
    <scope>NUCLEOTIDE SEQUENCE [LARGE SCALE GENOMIC DNA]</scope>
    <source>
        <strain evidence="5 8">COR2-253-APC-1A</strain>
    </source>
</reference>
<evidence type="ECO:0000313" key="7">
    <source>
        <dbReference type="Proteomes" id="UP000245959"/>
    </source>
</evidence>
<dbReference type="EMBL" id="JABAEW010000001">
    <property type="protein sequence ID" value="NMD85104.1"/>
    <property type="molecule type" value="Genomic_DNA"/>
</dbReference>
<dbReference type="InterPro" id="IPR046335">
    <property type="entry name" value="LacI/GalR-like_sensor"/>
</dbReference>
<evidence type="ECO:0000313" key="5">
    <source>
        <dbReference type="EMBL" id="NMD85104.1"/>
    </source>
</evidence>
<evidence type="ECO:0000313" key="6">
    <source>
        <dbReference type="EMBL" id="PVY43597.1"/>
    </source>
</evidence>
<dbReference type="SUPFAM" id="SSF46785">
    <property type="entry name" value="Winged helix' DNA-binding domain"/>
    <property type="match status" value="1"/>
</dbReference>
<dbReference type="PANTHER" id="PTHR30146:SF109">
    <property type="entry name" value="HTH-TYPE TRANSCRIPTIONAL REGULATOR GALS"/>
    <property type="match status" value="1"/>
</dbReference>
<evidence type="ECO:0000256" key="3">
    <source>
        <dbReference type="ARBA" id="ARBA00023163"/>
    </source>
</evidence>
<dbReference type="PANTHER" id="PTHR30146">
    <property type="entry name" value="LACI-RELATED TRANSCRIPTIONAL REPRESSOR"/>
    <property type="match status" value="1"/>
</dbReference>
<dbReference type="GO" id="GO:0000976">
    <property type="term" value="F:transcription cis-regulatory region binding"/>
    <property type="evidence" value="ECO:0007669"/>
    <property type="project" value="TreeGrafter"/>
</dbReference>
<proteinExistence type="predicted"/>
<accession>A0A2U1B4Z8</accession>
<comment type="caution">
    <text evidence="6">The sequence shown here is derived from an EMBL/GenBank/DDBJ whole genome shotgun (WGS) entry which is preliminary data.</text>
</comment>
<keyword evidence="3" id="KW-0804">Transcription</keyword>
<dbReference type="Pfam" id="PF00392">
    <property type="entry name" value="GntR"/>
    <property type="match status" value="1"/>
</dbReference>
<dbReference type="Gene3D" id="1.10.10.10">
    <property type="entry name" value="Winged helix-like DNA-binding domain superfamily/Winged helix DNA-binding domain"/>
    <property type="match status" value="1"/>
</dbReference>
<dbReference type="InterPro" id="IPR036390">
    <property type="entry name" value="WH_DNA-bd_sf"/>
</dbReference>
<dbReference type="AlphaFoldDB" id="A0A2U1B4Z8"/>
<dbReference type="PROSITE" id="PS50949">
    <property type="entry name" value="HTH_GNTR"/>
    <property type="match status" value="1"/>
</dbReference>
<dbReference type="OrthoDB" id="9803256at2"/>
<feature type="domain" description="HTH gntR-type" evidence="4">
    <location>
        <begin position="3"/>
        <end position="71"/>
    </location>
</feature>
<evidence type="ECO:0000259" key="4">
    <source>
        <dbReference type="PROSITE" id="PS50949"/>
    </source>
</evidence>
<dbReference type="RefSeq" id="WP_116883498.1">
    <property type="nucleotide sequence ID" value="NZ_CABMMC010000094.1"/>
</dbReference>
<evidence type="ECO:0000256" key="1">
    <source>
        <dbReference type="ARBA" id="ARBA00023015"/>
    </source>
</evidence>
<dbReference type="Pfam" id="PF13377">
    <property type="entry name" value="Peripla_BP_3"/>
    <property type="match status" value="1"/>
</dbReference>
<evidence type="ECO:0000256" key="2">
    <source>
        <dbReference type="ARBA" id="ARBA00023125"/>
    </source>
</evidence>
<evidence type="ECO:0000313" key="8">
    <source>
        <dbReference type="Proteomes" id="UP000576225"/>
    </source>
</evidence>
<name>A0A2U1B4Z8_9BACT</name>
<gene>
    <name evidence="6" type="ORF">C8D82_108124</name>
    <name evidence="5" type="ORF">HF882_00750</name>
</gene>
<dbReference type="InterPro" id="IPR028082">
    <property type="entry name" value="Peripla_BP_I"/>
</dbReference>
<sequence>MKKNLANEIYDYLIAEIREHRLLPGGQLPSESTLCRQFYVSRPTVRKAIARLCEEGYAQSRPGLGSYVTSEQSETPATPANRLIIGIDGVDFHNEYQYYTRISQGARAAAEAAGAMLCLTDLPELLNSPFKRVDAFIATRVDRDDFENAAKLQRSGTPLVLLNRYPQLPELAYIAVDFQYETFLAINRMLKNGARNIALIGRQTGNVTSAGRTRGWEEAYKANGLPVPHHLAVDFQDFHHDNDILPDFFRRHELDAVFVTAGYQLPPVLTSLARIGVRLPEDLDVICFDDIERFCETVNTPVSYVKMPLQAMGARAVEYLLRRLSNPNLETLQLTLNASLVVNRCKYLL</sequence>
<dbReference type="SMART" id="SM00345">
    <property type="entry name" value="HTH_GNTR"/>
    <property type="match status" value="1"/>
</dbReference>